<feature type="transmembrane region" description="Helical" evidence="1">
    <location>
        <begin position="72"/>
        <end position="93"/>
    </location>
</feature>
<comment type="caution">
    <text evidence="2">The sequence shown here is derived from an EMBL/GenBank/DDBJ whole genome shotgun (WGS) entry which is preliminary data.</text>
</comment>
<feature type="transmembrane region" description="Helical" evidence="1">
    <location>
        <begin position="123"/>
        <end position="154"/>
    </location>
</feature>
<name>A0ABW0LAL8_9BURK</name>
<dbReference type="Proteomes" id="UP001596050">
    <property type="component" value="Unassembled WGS sequence"/>
</dbReference>
<feature type="transmembrane region" description="Helical" evidence="1">
    <location>
        <begin position="99"/>
        <end position="116"/>
    </location>
</feature>
<organism evidence="2 3">
    <name type="scientific">Massilia niabensis</name>
    <dbReference type="NCBI Taxonomy" id="544910"/>
    <lineage>
        <taxon>Bacteria</taxon>
        <taxon>Pseudomonadati</taxon>
        <taxon>Pseudomonadota</taxon>
        <taxon>Betaproteobacteria</taxon>
        <taxon>Burkholderiales</taxon>
        <taxon>Oxalobacteraceae</taxon>
        <taxon>Telluria group</taxon>
        <taxon>Massilia</taxon>
    </lineage>
</organism>
<evidence type="ECO:0000313" key="2">
    <source>
        <dbReference type="EMBL" id="MFC5461942.1"/>
    </source>
</evidence>
<evidence type="ECO:0000256" key="1">
    <source>
        <dbReference type="SAM" id="Phobius"/>
    </source>
</evidence>
<dbReference type="RefSeq" id="WP_379785393.1">
    <property type="nucleotide sequence ID" value="NZ_JBHSMU010000015.1"/>
</dbReference>
<evidence type="ECO:0000313" key="3">
    <source>
        <dbReference type="Proteomes" id="UP001596050"/>
    </source>
</evidence>
<accession>A0ABW0LAL8</accession>
<proteinExistence type="predicted"/>
<keyword evidence="1" id="KW-0812">Transmembrane</keyword>
<keyword evidence="1" id="KW-0472">Membrane</keyword>
<feature type="transmembrane region" description="Helical" evidence="1">
    <location>
        <begin position="43"/>
        <end position="60"/>
    </location>
</feature>
<dbReference type="EMBL" id="JBHSMU010000015">
    <property type="protein sequence ID" value="MFC5461942.1"/>
    <property type="molecule type" value="Genomic_DNA"/>
</dbReference>
<sequence>MRTKATLAIALVMFLMLGWQHLNGGVPAHHLLADPTLPALSNWWGLLTLPLLAWFLLGRIERRRRADPRGAHGDTAGFTGALVFGALLSLLFTAGRHDATGYMAQAVFVIALFYPVHRAACVLGFVIGMTWTFGAVLPTIAAAVFAAGGAAIHYGTRFIYSRLLVLRR</sequence>
<keyword evidence="1" id="KW-1133">Transmembrane helix</keyword>
<gene>
    <name evidence="2" type="ORF">ACFPN5_19185</name>
</gene>
<keyword evidence="3" id="KW-1185">Reference proteome</keyword>
<evidence type="ECO:0008006" key="4">
    <source>
        <dbReference type="Google" id="ProtNLM"/>
    </source>
</evidence>
<protein>
    <recommendedName>
        <fullName evidence="4">Transmembrane protein</fullName>
    </recommendedName>
</protein>
<reference evidence="3" key="1">
    <citation type="journal article" date="2019" name="Int. J. Syst. Evol. Microbiol.">
        <title>The Global Catalogue of Microorganisms (GCM) 10K type strain sequencing project: providing services to taxonomists for standard genome sequencing and annotation.</title>
        <authorList>
            <consortium name="The Broad Institute Genomics Platform"/>
            <consortium name="The Broad Institute Genome Sequencing Center for Infectious Disease"/>
            <person name="Wu L."/>
            <person name="Ma J."/>
        </authorList>
    </citation>
    <scope>NUCLEOTIDE SEQUENCE [LARGE SCALE GENOMIC DNA]</scope>
    <source>
        <strain evidence="3">KACC 12649</strain>
    </source>
</reference>